<keyword evidence="3" id="KW-0031">Aminopeptidase</keyword>
<dbReference type="Gene3D" id="3.40.350.10">
    <property type="entry name" value="Creatinase/prolidase N-terminal domain"/>
    <property type="match status" value="1"/>
</dbReference>
<dbReference type="InterPro" id="IPR000587">
    <property type="entry name" value="Creatinase_N"/>
</dbReference>
<comment type="caution">
    <text evidence="3">The sequence shown here is derived from an EMBL/GenBank/DDBJ whole genome shotgun (WGS) entry which is preliminary data.</text>
</comment>
<dbReference type="AlphaFoldDB" id="A0A1Y4LXW4"/>
<dbReference type="InterPro" id="IPR036005">
    <property type="entry name" value="Creatinase/aminopeptidase-like"/>
</dbReference>
<sequence>MKKYNYEDAVLKEIPEPEKDCTLIPVDISDKTIEQRKQKIIEKMNQRKIDVLLIYADLEHGNNFEYLVGFLPRFEEALLVFHKDQKAYLVMGNENLNKVSKARLQCEAIHAPYFSLPNQPMNNTKSFKDIMKETDIENKRIGVVGWKNFTSLYEDNRQLYDIPVFIMDALIELCGKENITNQTDIFIGENGVRTINEPDEIAHYEFGASLASDCMLDALNALQEGVTEMEIGDILSRYGQRNSVVTIAAFGQRFIKGNMYPTQRELQLKDTVSLTVGYKGGLSSRAGYAVHSSSELDEDVQDYMHKVCAPYFIAITAWLENIHVGMTGKEMYDLINDVLPQEKYHWTLCPGHLTADEEWLSSPIYENSHELIQSGMLLQSDIIPSVEGYGGVSAESTICIADIKLREKIKEQHPEMYQRMMKRRNYIIKNLGIQLHEDVLPMCSTLAYMRPFMLSKQAITINHE</sequence>
<dbReference type="PANTHER" id="PTHR46112:SF2">
    <property type="entry name" value="XAA-PRO AMINOPEPTIDASE P-RELATED"/>
    <property type="match status" value="1"/>
</dbReference>
<feature type="domain" description="Creatinase N-terminal" evidence="2">
    <location>
        <begin position="36"/>
        <end position="143"/>
    </location>
</feature>
<dbReference type="EMBL" id="NFKM01000003">
    <property type="protein sequence ID" value="OUP61428.1"/>
    <property type="molecule type" value="Genomic_DNA"/>
</dbReference>
<reference evidence="4" key="1">
    <citation type="submission" date="2017-04" db="EMBL/GenBank/DDBJ databases">
        <title>Function of individual gut microbiota members based on whole genome sequencing of pure cultures obtained from chicken caecum.</title>
        <authorList>
            <person name="Medvecky M."/>
            <person name="Cejkova D."/>
            <person name="Polansky O."/>
            <person name="Karasova D."/>
            <person name="Kubasova T."/>
            <person name="Cizek A."/>
            <person name="Rychlik I."/>
        </authorList>
    </citation>
    <scope>NUCLEOTIDE SEQUENCE [LARGE SCALE GENOMIC DNA]</scope>
    <source>
        <strain evidence="4">An178</strain>
    </source>
</reference>
<dbReference type="InterPro" id="IPR050659">
    <property type="entry name" value="Peptidase_M24B"/>
</dbReference>
<dbReference type="Gene3D" id="3.90.230.10">
    <property type="entry name" value="Creatinase/methionine aminopeptidase superfamily"/>
    <property type="match status" value="1"/>
</dbReference>
<dbReference type="CDD" id="cd01066">
    <property type="entry name" value="APP_MetAP"/>
    <property type="match status" value="1"/>
</dbReference>
<dbReference type="InterPro" id="IPR029149">
    <property type="entry name" value="Creatin/AminoP/Spt16_N"/>
</dbReference>
<feature type="domain" description="Peptidase M24" evidence="1">
    <location>
        <begin position="208"/>
        <end position="400"/>
    </location>
</feature>
<keyword evidence="4" id="KW-1185">Reference proteome</keyword>
<dbReference type="SUPFAM" id="SSF53092">
    <property type="entry name" value="Creatinase/prolidase N-terminal domain"/>
    <property type="match status" value="1"/>
</dbReference>
<evidence type="ECO:0000313" key="3">
    <source>
        <dbReference type="EMBL" id="OUP61428.1"/>
    </source>
</evidence>
<keyword evidence="3" id="KW-0645">Protease</keyword>
<dbReference type="GO" id="GO:0004177">
    <property type="term" value="F:aminopeptidase activity"/>
    <property type="evidence" value="ECO:0007669"/>
    <property type="project" value="UniProtKB-KW"/>
</dbReference>
<dbReference type="SUPFAM" id="SSF55920">
    <property type="entry name" value="Creatinase/aminopeptidase"/>
    <property type="match status" value="1"/>
</dbReference>
<protein>
    <submittedName>
        <fullName evidence="3">Xaa-Pro aminopeptidase</fullName>
    </submittedName>
</protein>
<gene>
    <name evidence="3" type="ORF">B5F14_02230</name>
</gene>
<name>A0A1Y4LXW4_9FIRM</name>
<evidence type="ECO:0000259" key="1">
    <source>
        <dbReference type="Pfam" id="PF00557"/>
    </source>
</evidence>
<evidence type="ECO:0000313" key="4">
    <source>
        <dbReference type="Proteomes" id="UP000195447"/>
    </source>
</evidence>
<dbReference type="InterPro" id="IPR000994">
    <property type="entry name" value="Pept_M24"/>
</dbReference>
<dbReference type="Pfam" id="PF01321">
    <property type="entry name" value="Creatinase_N"/>
    <property type="match status" value="1"/>
</dbReference>
<dbReference type="PANTHER" id="PTHR46112">
    <property type="entry name" value="AMINOPEPTIDASE"/>
    <property type="match status" value="1"/>
</dbReference>
<dbReference type="RefSeq" id="WP_087158225.1">
    <property type="nucleotide sequence ID" value="NZ_NFKM01000003.1"/>
</dbReference>
<dbReference type="Proteomes" id="UP000195447">
    <property type="component" value="Unassembled WGS sequence"/>
</dbReference>
<organism evidence="3 4">
    <name type="scientific">Faecalitalea cylindroides</name>
    <dbReference type="NCBI Taxonomy" id="39483"/>
    <lineage>
        <taxon>Bacteria</taxon>
        <taxon>Bacillati</taxon>
        <taxon>Bacillota</taxon>
        <taxon>Erysipelotrichia</taxon>
        <taxon>Erysipelotrichales</taxon>
        <taxon>Erysipelotrichaceae</taxon>
        <taxon>Faecalitalea</taxon>
    </lineage>
</organism>
<accession>A0A1Y4LXW4</accession>
<keyword evidence="3" id="KW-0378">Hydrolase</keyword>
<proteinExistence type="predicted"/>
<dbReference type="Pfam" id="PF00557">
    <property type="entry name" value="Peptidase_M24"/>
    <property type="match status" value="1"/>
</dbReference>
<evidence type="ECO:0000259" key="2">
    <source>
        <dbReference type="Pfam" id="PF01321"/>
    </source>
</evidence>